<dbReference type="InterPro" id="IPR010652">
    <property type="entry name" value="DUF1232"/>
</dbReference>
<keyword evidence="4" id="KW-0472">Membrane</keyword>
<proteinExistence type="predicted"/>
<evidence type="ECO:0000256" key="3">
    <source>
        <dbReference type="ARBA" id="ARBA00022989"/>
    </source>
</evidence>
<organism evidence="7 8">
    <name type="scientific">Arsenicicoccus bolidensis</name>
    <dbReference type="NCBI Taxonomy" id="229480"/>
    <lineage>
        <taxon>Bacteria</taxon>
        <taxon>Bacillati</taxon>
        <taxon>Actinomycetota</taxon>
        <taxon>Actinomycetes</taxon>
        <taxon>Micrococcales</taxon>
        <taxon>Intrasporangiaceae</taxon>
        <taxon>Arsenicicoccus</taxon>
    </lineage>
</organism>
<protein>
    <submittedName>
        <fullName evidence="7">DUF1232 domain-containing protein</fullName>
    </submittedName>
</protein>
<dbReference type="Pfam" id="PF06803">
    <property type="entry name" value="DUF1232"/>
    <property type="match status" value="1"/>
</dbReference>
<feature type="region of interest" description="Disordered" evidence="5">
    <location>
        <begin position="113"/>
        <end position="135"/>
    </location>
</feature>
<evidence type="ECO:0000256" key="4">
    <source>
        <dbReference type="ARBA" id="ARBA00023136"/>
    </source>
</evidence>
<feature type="domain" description="DUF1232" evidence="6">
    <location>
        <begin position="60"/>
        <end position="96"/>
    </location>
</feature>
<comment type="caution">
    <text evidence="7">The sequence shown here is derived from an EMBL/GenBank/DDBJ whole genome shotgun (WGS) entry which is preliminary data.</text>
</comment>
<accession>A0ABS9Q3F3</accession>
<gene>
    <name evidence="7" type="ORF">MHL29_10995</name>
</gene>
<keyword evidence="8" id="KW-1185">Reference proteome</keyword>
<evidence type="ECO:0000259" key="6">
    <source>
        <dbReference type="Pfam" id="PF06803"/>
    </source>
</evidence>
<keyword evidence="3" id="KW-1133">Transmembrane helix</keyword>
<reference evidence="7 8" key="1">
    <citation type="submission" date="2022-02" db="EMBL/GenBank/DDBJ databases">
        <title>Uncovering new skin microbiome diversity through culturing and metagenomics.</title>
        <authorList>
            <person name="Conlan S."/>
            <person name="Deming C."/>
            <person name="Nisc Comparative Sequencing Program N."/>
            <person name="Segre J.A."/>
        </authorList>
    </citation>
    <scope>NUCLEOTIDE SEQUENCE [LARGE SCALE GENOMIC DNA]</scope>
    <source>
        <strain evidence="7 8">ACRQZ</strain>
    </source>
</reference>
<sequence>MSFRASRPTSRWASVWSLGQAVRTASRPGSPSMATRIQSLPRLVRAVTSGAYTGTSRGQLLALAAAVVYVVSPLDLVPEGLFSVLGLGDDAFVLAWAAAQLVSSTEDFLHWERGGRRGPRPGDPAPVTVDGRVVR</sequence>
<evidence type="ECO:0000256" key="1">
    <source>
        <dbReference type="ARBA" id="ARBA00004127"/>
    </source>
</evidence>
<dbReference type="EMBL" id="JAKRCV010000034">
    <property type="protein sequence ID" value="MCG7322403.1"/>
    <property type="molecule type" value="Genomic_DNA"/>
</dbReference>
<evidence type="ECO:0000313" key="7">
    <source>
        <dbReference type="EMBL" id="MCG7322403.1"/>
    </source>
</evidence>
<evidence type="ECO:0000313" key="8">
    <source>
        <dbReference type="Proteomes" id="UP001521931"/>
    </source>
</evidence>
<dbReference type="RefSeq" id="WP_019287173.1">
    <property type="nucleotide sequence ID" value="NZ_DAMCVA010000017.1"/>
</dbReference>
<dbReference type="Proteomes" id="UP001521931">
    <property type="component" value="Unassembled WGS sequence"/>
</dbReference>
<name>A0ABS9Q3F3_9MICO</name>
<evidence type="ECO:0000256" key="5">
    <source>
        <dbReference type="SAM" id="MobiDB-lite"/>
    </source>
</evidence>
<comment type="subcellular location">
    <subcellularLocation>
        <location evidence="1">Endomembrane system</location>
        <topology evidence="1">Multi-pass membrane protein</topology>
    </subcellularLocation>
</comment>
<evidence type="ECO:0000256" key="2">
    <source>
        <dbReference type="ARBA" id="ARBA00022692"/>
    </source>
</evidence>
<keyword evidence="2" id="KW-0812">Transmembrane</keyword>